<evidence type="ECO:0000256" key="5">
    <source>
        <dbReference type="SAM" id="Phobius"/>
    </source>
</evidence>
<dbReference type="GO" id="GO:0005829">
    <property type="term" value="C:cytosol"/>
    <property type="evidence" value="ECO:0007669"/>
    <property type="project" value="TreeGrafter"/>
</dbReference>
<protein>
    <recommendedName>
        <fullName evidence="1 4">Thymidylate synthase</fullName>
        <ecNumber evidence="1 4">2.1.1.45</ecNumber>
    </recommendedName>
</protein>
<keyword evidence="5" id="KW-0812">Transmembrane</keyword>
<sequence>MTTLRFTVGSALARLSTWMLRDHKPHPMQQFHDMLANITKNGSHKGNRTGVGTTFLPNQMLTFDLTEGFPAITTKKLAFKSAVGELIGFYRGFHSAAQFREIGCPVWTQNANETKSWLASQYRKGEDDCGRIYGAQFTDWRDWKEVHSQEQADALMARGYDLLAHDPTQRTWILRRGINQLEQCLHTLITNPNDRRMVVTGWRPDEFEEMALPPCHMTYNLACDTAKKELHLMVHMRSFDTFLAFNIALGALWLSIYAKMAGYTPRIMSLVVTDAHIYDSHREQVQTLLSREHYAQPTLELGPSIAVIQSEDQIKGAFERIQMDDIRLVGYEHHPAIKAPMAA</sequence>
<keyword evidence="5" id="KW-0472">Membrane</keyword>
<feature type="transmembrane region" description="Helical" evidence="5">
    <location>
        <begin position="241"/>
        <end position="258"/>
    </location>
</feature>
<dbReference type="GO" id="GO:0006231">
    <property type="term" value="P:dTMP biosynthetic process"/>
    <property type="evidence" value="ECO:0007669"/>
    <property type="project" value="InterPro"/>
</dbReference>
<dbReference type="PANTHER" id="PTHR11548:SF9">
    <property type="entry name" value="THYMIDYLATE SYNTHASE"/>
    <property type="match status" value="1"/>
</dbReference>
<evidence type="ECO:0000256" key="2">
    <source>
        <dbReference type="ARBA" id="ARBA00022603"/>
    </source>
</evidence>
<evidence type="ECO:0000256" key="4">
    <source>
        <dbReference type="NCBIfam" id="TIGR03284"/>
    </source>
</evidence>
<dbReference type="AlphaFoldDB" id="A0A119HFC1"/>
<dbReference type="CDD" id="cd00351">
    <property type="entry name" value="TS_Pyrimidine_HMase"/>
    <property type="match status" value="1"/>
</dbReference>
<organism evidence="7 8">
    <name type="scientific">Burkholderia ubonensis</name>
    <dbReference type="NCBI Taxonomy" id="101571"/>
    <lineage>
        <taxon>Bacteria</taxon>
        <taxon>Pseudomonadati</taxon>
        <taxon>Pseudomonadota</taxon>
        <taxon>Betaproteobacteria</taxon>
        <taxon>Burkholderiales</taxon>
        <taxon>Burkholderiaceae</taxon>
        <taxon>Burkholderia</taxon>
        <taxon>Burkholderia cepacia complex</taxon>
    </lineage>
</organism>
<dbReference type="EC" id="2.1.1.45" evidence="1 4"/>
<dbReference type="SUPFAM" id="SSF55831">
    <property type="entry name" value="Thymidylate synthase/dCMP hydroxymethylase"/>
    <property type="match status" value="1"/>
</dbReference>
<reference evidence="7 8" key="1">
    <citation type="submission" date="2015-11" db="EMBL/GenBank/DDBJ databases">
        <title>Expanding the genomic diversity of Burkholderia species for the development of highly accurate diagnostics.</title>
        <authorList>
            <person name="Sahl J."/>
            <person name="Keim P."/>
            <person name="Wagner D."/>
        </authorList>
    </citation>
    <scope>NUCLEOTIDE SEQUENCE [LARGE SCALE GENOMIC DNA]</scope>
    <source>
        <strain evidence="7 8">MSMB2087WGS</strain>
    </source>
</reference>
<dbReference type="EMBL" id="LPHD01000049">
    <property type="protein sequence ID" value="KWA83714.1"/>
    <property type="molecule type" value="Genomic_DNA"/>
</dbReference>
<evidence type="ECO:0000313" key="7">
    <source>
        <dbReference type="EMBL" id="KWA83714.1"/>
    </source>
</evidence>
<name>A0A119HFC1_9BURK</name>
<feature type="domain" description="Thymidylate synthase/dCMP hydroxymethylase" evidence="6">
    <location>
        <begin position="29"/>
        <end position="342"/>
    </location>
</feature>
<evidence type="ECO:0000256" key="3">
    <source>
        <dbReference type="ARBA" id="ARBA00022679"/>
    </source>
</evidence>
<evidence type="ECO:0000259" key="6">
    <source>
        <dbReference type="Pfam" id="PF00303"/>
    </source>
</evidence>
<evidence type="ECO:0000313" key="8">
    <source>
        <dbReference type="Proteomes" id="UP000060630"/>
    </source>
</evidence>
<comment type="caution">
    <text evidence="7">The sequence shown here is derived from an EMBL/GenBank/DDBJ whole genome shotgun (WGS) entry which is preliminary data.</text>
</comment>
<dbReference type="InterPro" id="IPR023451">
    <property type="entry name" value="Thymidate_synth/dCMP_Mease_dom"/>
</dbReference>
<dbReference type="Proteomes" id="UP000060630">
    <property type="component" value="Unassembled WGS sequence"/>
</dbReference>
<dbReference type="PANTHER" id="PTHR11548">
    <property type="entry name" value="THYMIDYLATE SYNTHASE 1"/>
    <property type="match status" value="1"/>
</dbReference>
<keyword evidence="3" id="KW-0808">Transferase</keyword>
<dbReference type="GO" id="GO:0004799">
    <property type="term" value="F:thymidylate synthase activity"/>
    <property type="evidence" value="ECO:0007669"/>
    <property type="project" value="UniProtKB-UniRule"/>
</dbReference>
<evidence type="ECO:0000256" key="1">
    <source>
        <dbReference type="ARBA" id="ARBA00011947"/>
    </source>
</evidence>
<dbReference type="PRINTS" id="PR00108">
    <property type="entry name" value="THYMDSNTHASE"/>
</dbReference>
<proteinExistence type="predicted"/>
<dbReference type="InterPro" id="IPR036926">
    <property type="entry name" value="Thymidate_synth/dCMP_Mease_sf"/>
</dbReference>
<dbReference type="GO" id="GO:0032259">
    <property type="term" value="P:methylation"/>
    <property type="evidence" value="ECO:0007669"/>
    <property type="project" value="UniProtKB-KW"/>
</dbReference>
<dbReference type="Pfam" id="PF00303">
    <property type="entry name" value="Thymidylat_synt"/>
    <property type="match status" value="1"/>
</dbReference>
<dbReference type="Gene3D" id="3.30.572.10">
    <property type="entry name" value="Thymidylate synthase/dCMP hydroxymethylase domain"/>
    <property type="match status" value="1"/>
</dbReference>
<gene>
    <name evidence="7" type="ORF">WL29_20315</name>
</gene>
<dbReference type="RefSeq" id="WP_060191826.1">
    <property type="nucleotide sequence ID" value="NZ_LPHD01000049.1"/>
</dbReference>
<keyword evidence="2" id="KW-0489">Methyltransferase</keyword>
<dbReference type="NCBIfam" id="TIGR03284">
    <property type="entry name" value="thym_sym"/>
    <property type="match status" value="1"/>
</dbReference>
<keyword evidence="5" id="KW-1133">Transmembrane helix</keyword>
<dbReference type="InterPro" id="IPR000398">
    <property type="entry name" value="Thymidylate_synthase"/>
</dbReference>
<accession>A0A119HFC1</accession>
<dbReference type="InterPro" id="IPR045097">
    <property type="entry name" value="Thymidate_synth/dCMP_Mease"/>
</dbReference>